<dbReference type="Gene3D" id="3.40.50.2300">
    <property type="match status" value="1"/>
</dbReference>
<dbReference type="CDD" id="cd17574">
    <property type="entry name" value="REC_OmpR"/>
    <property type="match status" value="1"/>
</dbReference>
<dbReference type="SUPFAM" id="SSF46894">
    <property type="entry name" value="C-terminal effector domain of the bipartite response regulators"/>
    <property type="match status" value="1"/>
</dbReference>
<dbReference type="InterPro" id="IPR016032">
    <property type="entry name" value="Sig_transdc_resp-reg_C-effctor"/>
</dbReference>
<dbReference type="InterPro" id="IPR001789">
    <property type="entry name" value="Sig_transdc_resp-reg_receiver"/>
</dbReference>
<keyword evidence="2" id="KW-0902">Two-component regulatory system</keyword>
<evidence type="ECO:0000313" key="8">
    <source>
        <dbReference type="EMBL" id="GAA4038073.1"/>
    </source>
</evidence>
<dbReference type="Pfam" id="PF00072">
    <property type="entry name" value="Response_reg"/>
    <property type="match status" value="1"/>
</dbReference>
<evidence type="ECO:0000256" key="3">
    <source>
        <dbReference type="ARBA" id="ARBA00023125"/>
    </source>
</evidence>
<keyword evidence="3 5" id="KW-0238">DNA-binding</keyword>
<dbReference type="SMART" id="SM00862">
    <property type="entry name" value="Trans_reg_C"/>
    <property type="match status" value="1"/>
</dbReference>
<keyword evidence="1 4" id="KW-0597">Phosphoprotein</keyword>
<dbReference type="PANTHER" id="PTHR48111">
    <property type="entry name" value="REGULATOR OF RPOS"/>
    <property type="match status" value="1"/>
</dbReference>
<sequence length="231" mass="25598">MRIALIEDDFSLAELMAATIEGDGHNCHHFADCRSAKVALRRDSFDCLLMDWHLPDGEGVDVLRWAHENLEPCPPVIMVTSRAEDEAIVAALGAGADDYVVKPIVPAVLLARLQALLRRAYPAPETVGGIETHFGVDFDHGQCTVTVADRVVSLTHKEFGLALLLFQNMHRPLSRTYLLEAVWGRNPDLATRTLDVHISRIRSRLDLAAAGFKLSSIQSFGYRLEMLTSQL</sequence>
<keyword evidence="9" id="KW-1185">Reference proteome</keyword>
<accession>A0ABP7U8U1</accession>
<evidence type="ECO:0000256" key="2">
    <source>
        <dbReference type="ARBA" id="ARBA00023012"/>
    </source>
</evidence>
<dbReference type="Gene3D" id="1.10.10.10">
    <property type="entry name" value="Winged helix-like DNA-binding domain superfamily/Winged helix DNA-binding domain"/>
    <property type="match status" value="1"/>
</dbReference>
<protein>
    <submittedName>
        <fullName evidence="8">Response regulator transcription factor</fullName>
    </submittedName>
</protein>
<dbReference type="Gene3D" id="6.10.250.690">
    <property type="match status" value="1"/>
</dbReference>
<evidence type="ECO:0000259" key="7">
    <source>
        <dbReference type="PROSITE" id="PS51755"/>
    </source>
</evidence>
<dbReference type="SUPFAM" id="SSF52172">
    <property type="entry name" value="CheY-like"/>
    <property type="match status" value="1"/>
</dbReference>
<dbReference type="InterPro" id="IPR036388">
    <property type="entry name" value="WH-like_DNA-bd_sf"/>
</dbReference>
<evidence type="ECO:0000256" key="1">
    <source>
        <dbReference type="ARBA" id="ARBA00022553"/>
    </source>
</evidence>
<proteinExistence type="predicted"/>
<feature type="domain" description="Response regulatory" evidence="6">
    <location>
        <begin position="2"/>
        <end position="117"/>
    </location>
</feature>
<reference evidence="9" key="1">
    <citation type="journal article" date="2019" name="Int. J. Syst. Evol. Microbiol.">
        <title>The Global Catalogue of Microorganisms (GCM) 10K type strain sequencing project: providing services to taxonomists for standard genome sequencing and annotation.</title>
        <authorList>
            <consortium name="The Broad Institute Genomics Platform"/>
            <consortium name="The Broad Institute Genome Sequencing Center for Infectious Disease"/>
            <person name="Wu L."/>
            <person name="Ma J."/>
        </authorList>
    </citation>
    <scope>NUCLEOTIDE SEQUENCE [LARGE SCALE GENOMIC DNA]</scope>
    <source>
        <strain evidence="9">JCM 17564</strain>
    </source>
</reference>
<dbReference type="Proteomes" id="UP001424459">
    <property type="component" value="Unassembled WGS sequence"/>
</dbReference>
<evidence type="ECO:0000259" key="6">
    <source>
        <dbReference type="PROSITE" id="PS50110"/>
    </source>
</evidence>
<evidence type="ECO:0000313" key="9">
    <source>
        <dbReference type="Proteomes" id="UP001424459"/>
    </source>
</evidence>
<dbReference type="EMBL" id="BAABBR010000001">
    <property type="protein sequence ID" value="GAA4038073.1"/>
    <property type="molecule type" value="Genomic_DNA"/>
</dbReference>
<dbReference type="PANTHER" id="PTHR48111:SF40">
    <property type="entry name" value="PHOSPHATE REGULON TRANSCRIPTIONAL REGULATORY PROTEIN PHOB"/>
    <property type="match status" value="1"/>
</dbReference>
<feature type="modified residue" description="4-aspartylphosphate" evidence="4">
    <location>
        <position position="51"/>
    </location>
</feature>
<dbReference type="RefSeq" id="WP_344696793.1">
    <property type="nucleotide sequence ID" value="NZ_BAABBR010000001.1"/>
</dbReference>
<dbReference type="Pfam" id="PF00486">
    <property type="entry name" value="Trans_reg_C"/>
    <property type="match status" value="1"/>
</dbReference>
<evidence type="ECO:0000256" key="4">
    <source>
        <dbReference type="PROSITE-ProRule" id="PRU00169"/>
    </source>
</evidence>
<dbReference type="SMART" id="SM00448">
    <property type="entry name" value="REC"/>
    <property type="match status" value="1"/>
</dbReference>
<dbReference type="CDD" id="cd00383">
    <property type="entry name" value="trans_reg_C"/>
    <property type="match status" value="1"/>
</dbReference>
<dbReference type="InterPro" id="IPR039420">
    <property type="entry name" value="WalR-like"/>
</dbReference>
<evidence type="ECO:0000256" key="5">
    <source>
        <dbReference type="PROSITE-ProRule" id="PRU01091"/>
    </source>
</evidence>
<name>A0ABP7U8U1_9SPHN</name>
<feature type="DNA-binding region" description="OmpR/PhoB-type" evidence="5">
    <location>
        <begin position="127"/>
        <end position="226"/>
    </location>
</feature>
<dbReference type="PROSITE" id="PS50110">
    <property type="entry name" value="RESPONSE_REGULATORY"/>
    <property type="match status" value="1"/>
</dbReference>
<dbReference type="PROSITE" id="PS51755">
    <property type="entry name" value="OMPR_PHOB"/>
    <property type="match status" value="1"/>
</dbReference>
<dbReference type="InterPro" id="IPR001867">
    <property type="entry name" value="OmpR/PhoB-type_DNA-bd"/>
</dbReference>
<organism evidence="8 9">
    <name type="scientific">Sphingomonas rosea</name>
    <dbReference type="NCBI Taxonomy" id="335605"/>
    <lineage>
        <taxon>Bacteria</taxon>
        <taxon>Pseudomonadati</taxon>
        <taxon>Pseudomonadota</taxon>
        <taxon>Alphaproteobacteria</taxon>
        <taxon>Sphingomonadales</taxon>
        <taxon>Sphingomonadaceae</taxon>
        <taxon>Sphingomonas</taxon>
    </lineage>
</organism>
<comment type="caution">
    <text evidence="8">The sequence shown here is derived from an EMBL/GenBank/DDBJ whole genome shotgun (WGS) entry which is preliminary data.</text>
</comment>
<dbReference type="InterPro" id="IPR011006">
    <property type="entry name" value="CheY-like_superfamily"/>
</dbReference>
<gene>
    <name evidence="8" type="ORF">GCM10022281_18470</name>
</gene>
<feature type="domain" description="OmpR/PhoB-type" evidence="7">
    <location>
        <begin position="127"/>
        <end position="226"/>
    </location>
</feature>